<geneLocation type="plasmid" evidence="3 4">
    <name>pSID</name>
</geneLocation>
<dbReference type="Pfam" id="PF04851">
    <property type="entry name" value="ResIII"/>
    <property type="match status" value="1"/>
</dbReference>
<keyword evidence="3" id="KW-0347">Helicase</keyword>
<dbReference type="Proteomes" id="UP000593818">
    <property type="component" value="Plasmid pSID"/>
</dbReference>
<evidence type="ECO:0000259" key="2">
    <source>
        <dbReference type="PROSITE" id="PS51192"/>
    </source>
</evidence>
<organism evidence="3 4">
    <name type="scientific">Rhodococcus pyridinivorans</name>
    <dbReference type="NCBI Taxonomy" id="103816"/>
    <lineage>
        <taxon>Bacteria</taxon>
        <taxon>Bacillati</taxon>
        <taxon>Actinomycetota</taxon>
        <taxon>Actinomycetes</taxon>
        <taxon>Mycobacteriales</taxon>
        <taxon>Nocardiaceae</taxon>
        <taxon>Rhodococcus</taxon>
    </lineage>
</organism>
<dbReference type="Pfam" id="PF00271">
    <property type="entry name" value="Helicase_C"/>
    <property type="match status" value="1"/>
</dbReference>
<evidence type="ECO:0000256" key="1">
    <source>
        <dbReference type="SAM" id="MobiDB-lite"/>
    </source>
</evidence>
<dbReference type="PANTHER" id="PTHR37317:SF1">
    <property type="entry name" value="ZINC-RIBBON DOMAIN-CONTAINING PROTEIN-RELATED"/>
    <property type="match status" value="1"/>
</dbReference>
<keyword evidence="3" id="KW-0547">Nucleotide-binding</keyword>
<dbReference type="InterPro" id="IPR006935">
    <property type="entry name" value="Helicase/UvrB_N"/>
</dbReference>
<dbReference type="Gene3D" id="3.40.50.10810">
    <property type="entry name" value="Tandem AAA-ATPase domain"/>
    <property type="match status" value="1"/>
</dbReference>
<dbReference type="InterPro" id="IPR038718">
    <property type="entry name" value="SNF2-like_sf"/>
</dbReference>
<dbReference type="Gene3D" id="3.40.50.300">
    <property type="entry name" value="P-loop containing nucleotide triphosphate hydrolases"/>
    <property type="match status" value="1"/>
</dbReference>
<dbReference type="InterPro" id="IPR027417">
    <property type="entry name" value="P-loop_NTPase"/>
</dbReference>
<dbReference type="Gene3D" id="3.40.50.150">
    <property type="entry name" value="Vaccinia Virus protein VP39"/>
    <property type="match status" value="1"/>
</dbReference>
<dbReference type="GO" id="GO:0008168">
    <property type="term" value="F:methyltransferase activity"/>
    <property type="evidence" value="ECO:0007669"/>
    <property type="project" value="InterPro"/>
</dbReference>
<keyword evidence="4" id="KW-1185">Reference proteome</keyword>
<feature type="region of interest" description="Disordered" evidence="1">
    <location>
        <begin position="564"/>
        <end position="599"/>
    </location>
</feature>
<dbReference type="Pfam" id="PF05148">
    <property type="entry name" value="Methyltransf_8"/>
    <property type="match status" value="1"/>
</dbReference>
<feature type="compositionally biased region" description="Acidic residues" evidence="1">
    <location>
        <begin position="590"/>
        <end position="599"/>
    </location>
</feature>
<dbReference type="GO" id="GO:0004386">
    <property type="term" value="F:helicase activity"/>
    <property type="evidence" value="ECO:0007669"/>
    <property type="project" value="UniProtKB-KW"/>
</dbReference>
<dbReference type="InterPro" id="IPR007823">
    <property type="entry name" value="RRP8"/>
</dbReference>
<protein>
    <submittedName>
        <fullName evidence="3">DEAD/DEAH box helicase family protein</fullName>
    </submittedName>
</protein>
<dbReference type="InterPro" id="IPR014001">
    <property type="entry name" value="Helicase_ATP-bd"/>
</dbReference>
<keyword evidence="3" id="KW-0614">Plasmid</keyword>
<gene>
    <name evidence="3" type="ORF">INP59_27480</name>
</gene>
<dbReference type="Pfam" id="PF14311">
    <property type="entry name" value="DUF4379"/>
    <property type="match status" value="7"/>
</dbReference>
<dbReference type="SUPFAM" id="SSF52540">
    <property type="entry name" value="P-loop containing nucleoside triphosphate hydrolases"/>
    <property type="match status" value="1"/>
</dbReference>
<proteinExistence type="predicted"/>
<dbReference type="GO" id="GO:0016787">
    <property type="term" value="F:hydrolase activity"/>
    <property type="evidence" value="ECO:0007669"/>
    <property type="project" value="InterPro"/>
</dbReference>
<dbReference type="GO" id="GO:0003677">
    <property type="term" value="F:DNA binding"/>
    <property type="evidence" value="ECO:0007669"/>
    <property type="project" value="InterPro"/>
</dbReference>
<dbReference type="SUPFAM" id="SSF53335">
    <property type="entry name" value="S-adenosyl-L-methionine-dependent methyltransferases"/>
    <property type="match status" value="1"/>
</dbReference>
<evidence type="ECO:0000313" key="3">
    <source>
        <dbReference type="EMBL" id="QOW01900.1"/>
    </source>
</evidence>
<dbReference type="InterPro" id="IPR025487">
    <property type="entry name" value="DUF4379"/>
</dbReference>
<keyword evidence="3" id="KW-0378">Hydrolase</keyword>
<dbReference type="RefSeq" id="WP_193904176.1">
    <property type="nucleotide sequence ID" value="NZ_CP063453.1"/>
</dbReference>
<dbReference type="GO" id="GO:0005524">
    <property type="term" value="F:ATP binding"/>
    <property type="evidence" value="ECO:0007669"/>
    <property type="project" value="InterPro"/>
</dbReference>
<dbReference type="InterPro" id="IPR001650">
    <property type="entry name" value="Helicase_C-like"/>
</dbReference>
<accession>A0A7M2XVV8</accession>
<dbReference type="SMART" id="SM00490">
    <property type="entry name" value="HELICc"/>
    <property type="match status" value="1"/>
</dbReference>
<sequence length="1416" mass="156567">MTRSSDSRSLLSAFPEVAAEWDYDANGGLTPDQITPGSKKNVGWKCKAYGHTWPASVDNRTKGRGCPVCGGKQVLAGFNDLASRYPEVAAEWDYDANKDLKPDQVTPGSNKPAHWRCKAHGHTWEVPISKRTQKKPQGCPYCSNQRVWTGFNDLASQFPKVAAEWDYEKNEELTPEAVVAGSNKKAYWKCLAHGHRWSAKISERTRGGTGCPVCSNNVVLPGFNDFQSQFPHLVQEWDFEANLEKLDLRPDQITPGSNKAVYWKCRNHGHQWKTQVNKRTQNGSGCPFCSGRRVLAGFNDLESRRPGIAAEWDRENNKDLRPDQVTVSSNHKVHWKGSCGHSWRAIIATRTNGNDGCPVCQNQQILPGYNDLKTHYPVVAAEWDYEENNGRGPEQFSPGSSEMIHWKCQKAGHQWETVIVSRTHGGTGCPYCSGRLALRGVNDLATTRPDLVAEWDFEENKGRTPAEVAAGSDFEADWVCPNGHKYKMKVQWRTRAVRPLGCHCQGRYWNARRLEGFVADLAMYTDSMTPAMLYAVCQQAGVLTSSKADVIGKVLTDPTRLKDLVAEPDTGTPEGEGSDALPENDVTPSDAEDELDALDPEGHLPTAAEVIDAASGSADLPAADQRSDSSVLPELRVEDILSMGKKFFANADEDTVDFLSAAAAAQIWKIAYRLDADTVTVEERSRLVAELDKTRTPCADQYSELIRVRFRTEYDQALELVPPAGWSFIPPGATETVQPNLMQRHVAVQVLNRRRVGNWSGTGAGKTVSAILAAGLLDAGTDGGLVLVVCPNNVVSGWVNSVENCFPHAQVAQRTLTPTWANEQGPRWLIVNYDRLPGNQGTLKQLIADHRIDMLVVDEVHYVKEREKVNPSQRRTVLAGVAVEAARSNPHLAVLAMSATPVVNDLHEARSLLELVEGMQLDDLGTARSVPNAMRIHQYLTRVGSRWLPSYSAQLDATTVSLDVTHRIDDIIALGRSPVPSALDQLLVEDKLDVIVDHCSTTGKTLIYTQFVTGIIEQITGTLEAAGFRVGLFTGQDKSGYARFIGRWPNGDRIPDDEQVDVLIGSEAISTGVDGLQHVCDTLIFATLPWTHANYQQIVGRIHRQGQAARTVKVVIPTTYADVPTADGTERWSWCGQRWARVEMKESLADCAVDGVVPKGVLVSPTEAARASLEWLRRLRNNQIQTASRRPLDQLLGADVDRMTPTAKFRRFSELSTVHGAWATTSSVVTHTRLTEDPAEWHRYHALYREARKKWEVVPAYEFARWLNERKRPCVVADMGCGEMLLAERVTADHTILPFDHVAFDARVTACDIADLPLDDASVDIAVLSLALMGKNHPDYLREAHRILPVDGHLWLCEPTSSVGSDVGRLRAVVASYGFELFRVQTRGQFTFVRALKSDSDPQGAGLPVKLTGHES</sequence>
<dbReference type="EMBL" id="CP063453">
    <property type="protein sequence ID" value="QOW01900.1"/>
    <property type="molecule type" value="Genomic_DNA"/>
</dbReference>
<dbReference type="PANTHER" id="PTHR37317">
    <property type="entry name" value="BLR8090 PROTEIN"/>
    <property type="match status" value="1"/>
</dbReference>
<dbReference type="InterPro" id="IPR029063">
    <property type="entry name" value="SAM-dependent_MTases_sf"/>
</dbReference>
<evidence type="ECO:0000313" key="4">
    <source>
        <dbReference type="Proteomes" id="UP000593818"/>
    </source>
</evidence>
<dbReference type="PROSITE" id="PS51192">
    <property type="entry name" value="HELICASE_ATP_BIND_1"/>
    <property type="match status" value="1"/>
</dbReference>
<keyword evidence="3" id="KW-0067">ATP-binding</keyword>
<reference evidence="3 4" key="1">
    <citation type="submission" date="2020-10" db="EMBL/GenBank/DDBJ databases">
        <title>Whole genome sequence of oil-degrading bacteria Rhodococcus pyridinivorans strain 5Ap.</title>
        <authorList>
            <person name="Akhremchuk A.E."/>
            <person name="Valentovich L.N."/>
            <person name="Charniauskaya M.I."/>
            <person name="Bukliarevich H.A."/>
            <person name="Titok M.A."/>
        </authorList>
    </citation>
    <scope>NUCLEOTIDE SEQUENCE [LARGE SCALE GENOMIC DNA]</scope>
    <source>
        <strain evidence="3 4">5Ap</strain>
        <plasmid evidence="3 4">pSID</plasmid>
    </source>
</reference>
<dbReference type="SMART" id="SM00487">
    <property type="entry name" value="DEXDc"/>
    <property type="match status" value="1"/>
</dbReference>
<feature type="domain" description="Helicase ATP-binding" evidence="2">
    <location>
        <begin position="747"/>
        <end position="919"/>
    </location>
</feature>
<name>A0A7M2XVV8_9NOCA</name>